<evidence type="ECO:0000313" key="1">
    <source>
        <dbReference type="EMBL" id="GFH30888.1"/>
    </source>
</evidence>
<proteinExistence type="predicted"/>
<protein>
    <submittedName>
        <fullName evidence="1">Uncharacterized protein</fullName>
    </submittedName>
</protein>
<accession>A0A6A0AE16</accession>
<keyword evidence="2" id="KW-1185">Reference proteome</keyword>
<reference evidence="1 2" key="1">
    <citation type="submission" date="2020-02" db="EMBL/GenBank/DDBJ databases">
        <title>Draft genome sequence of Haematococcus lacustris strain NIES-144.</title>
        <authorList>
            <person name="Morimoto D."/>
            <person name="Nakagawa S."/>
            <person name="Yoshida T."/>
            <person name="Sawayama S."/>
        </authorList>
    </citation>
    <scope>NUCLEOTIDE SEQUENCE [LARGE SCALE GENOMIC DNA]</scope>
    <source>
        <strain evidence="1 2">NIES-144</strain>
    </source>
</reference>
<comment type="caution">
    <text evidence="1">The sequence shown here is derived from an EMBL/GenBank/DDBJ whole genome shotgun (WGS) entry which is preliminary data.</text>
</comment>
<dbReference type="AlphaFoldDB" id="A0A6A0AE16"/>
<feature type="non-terminal residue" evidence="1">
    <location>
        <position position="65"/>
    </location>
</feature>
<sequence length="65" mass="6869">MPAGRSTEVYGPTEVLKVVEKVCRTVEELRPQGTRHSGEGVLEVVGLPGKAAACLVVTHSGKQLI</sequence>
<dbReference type="Proteomes" id="UP000485058">
    <property type="component" value="Unassembled WGS sequence"/>
</dbReference>
<name>A0A6A0AE16_HAELA</name>
<dbReference type="EMBL" id="BLLF01005214">
    <property type="protein sequence ID" value="GFH30888.1"/>
    <property type="molecule type" value="Genomic_DNA"/>
</dbReference>
<gene>
    <name evidence="1" type="ORF">HaLaN_29818</name>
</gene>
<evidence type="ECO:0000313" key="2">
    <source>
        <dbReference type="Proteomes" id="UP000485058"/>
    </source>
</evidence>
<organism evidence="1 2">
    <name type="scientific">Haematococcus lacustris</name>
    <name type="common">Green alga</name>
    <name type="synonym">Haematococcus pluvialis</name>
    <dbReference type="NCBI Taxonomy" id="44745"/>
    <lineage>
        <taxon>Eukaryota</taxon>
        <taxon>Viridiplantae</taxon>
        <taxon>Chlorophyta</taxon>
        <taxon>core chlorophytes</taxon>
        <taxon>Chlorophyceae</taxon>
        <taxon>CS clade</taxon>
        <taxon>Chlamydomonadales</taxon>
        <taxon>Haematococcaceae</taxon>
        <taxon>Haematococcus</taxon>
    </lineage>
</organism>